<evidence type="ECO:0000256" key="8">
    <source>
        <dbReference type="ARBA" id="ARBA00022842"/>
    </source>
</evidence>
<sequence>MSDSFLFTSESVTEGHPDKVADQISDAILDAILMQDPASRVAVNTVCNSGLILLTGQISTNAIVDYPQIARDTLKKIGYDNTNLGMDYKGCAILTSFEKQSPDIAQGVNQAQDDPINQGAGDQGMMFGYAVNETVELMPAPITIAHKLVQQQAALRRNGHFEWLRPDGKSQVTLRYEGDTPTAIDTIILSTQHSPQIPLETMREAVIEEIIKPVLPPHLVNRNMRFLVNPTGRFVIGGPKGDTGLTGKKLMVDTYGSSAPHGGGAFSGKDPSKVDRSGAYAARYIAKNIVAAGLAKKCLLQVSYSIGLARPTSLMVNTFGTGMISDAKLNEIVSALFDWRPRSIIKTLDLLKPVYKNTAAYGHFGRSDIRFSWEECNLMALLRASI</sequence>
<organism evidence="16 17">
    <name type="scientific">Polynucleobacter sphagniphilus</name>
    <dbReference type="NCBI Taxonomy" id="1743169"/>
    <lineage>
        <taxon>Bacteria</taxon>
        <taxon>Pseudomonadati</taxon>
        <taxon>Pseudomonadota</taxon>
        <taxon>Betaproteobacteria</taxon>
        <taxon>Burkholderiales</taxon>
        <taxon>Burkholderiaceae</taxon>
        <taxon>Polynucleobacter</taxon>
    </lineage>
</organism>
<dbReference type="NCBIfam" id="TIGR01034">
    <property type="entry name" value="metK"/>
    <property type="match status" value="1"/>
</dbReference>
<evidence type="ECO:0000256" key="3">
    <source>
        <dbReference type="ARBA" id="ARBA00022563"/>
    </source>
</evidence>
<dbReference type="Pfam" id="PF02773">
    <property type="entry name" value="S-AdoMet_synt_C"/>
    <property type="match status" value="1"/>
</dbReference>
<evidence type="ECO:0000256" key="12">
    <source>
        <dbReference type="RuleBase" id="RU004462"/>
    </source>
</evidence>
<dbReference type="InterPro" id="IPR022630">
    <property type="entry name" value="S-AdoMet_synt_C"/>
</dbReference>
<keyword evidence="7 10" id="KW-0067">ATP-binding</keyword>
<dbReference type="GO" id="GO:0006730">
    <property type="term" value="P:one-carbon metabolic process"/>
    <property type="evidence" value="ECO:0007669"/>
    <property type="project" value="UniProtKB-KW"/>
</dbReference>
<evidence type="ECO:0000259" key="15">
    <source>
        <dbReference type="Pfam" id="PF02773"/>
    </source>
</evidence>
<dbReference type="InterPro" id="IPR022629">
    <property type="entry name" value="S-AdoMet_synt_central"/>
</dbReference>
<evidence type="ECO:0000256" key="6">
    <source>
        <dbReference type="ARBA" id="ARBA00022741"/>
    </source>
</evidence>
<dbReference type="PROSITE" id="PS00377">
    <property type="entry name" value="ADOMET_SYNTHASE_2"/>
    <property type="match status" value="1"/>
</dbReference>
<feature type="binding site" description="in other chain" evidence="10">
    <location>
        <begin position="233"/>
        <end position="234"/>
    </location>
    <ligand>
        <name>ATP</name>
        <dbReference type="ChEBI" id="CHEBI:30616"/>
        <note>ligand shared between two neighboring subunits</note>
    </ligand>
</feature>
<comment type="cofactor">
    <cofactor evidence="10">
        <name>Mg(2+)</name>
        <dbReference type="ChEBI" id="CHEBI:18420"/>
    </cofactor>
    <text evidence="10">Binds 2 divalent ions per subunit.</text>
</comment>
<comment type="caution">
    <text evidence="10">Lacks conserved residue(s) required for the propagation of feature annotation.</text>
</comment>
<dbReference type="EC" id="2.5.1.6" evidence="10"/>
<dbReference type="CDD" id="cd18079">
    <property type="entry name" value="S-AdoMet_synt"/>
    <property type="match status" value="1"/>
</dbReference>
<feature type="binding site" description="in other chain" evidence="10">
    <location>
        <position position="100"/>
    </location>
    <ligand>
        <name>L-methionine</name>
        <dbReference type="ChEBI" id="CHEBI:57844"/>
        <note>ligand shared between two neighboring subunits</note>
    </ligand>
</feature>
<feature type="domain" description="S-adenosylmethionine synthetase central" evidence="14">
    <location>
        <begin position="118"/>
        <end position="234"/>
    </location>
</feature>
<dbReference type="RefSeq" id="WP_277541491.1">
    <property type="nucleotide sequence ID" value="NZ_JAQFIK010000002.1"/>
</dbReference>
<dbReference type="PANTHER" id="PTHR11964">
    <property type="entry name" value="S-ADENOSYLMETHIONINE SYNTHETASE"/>
    <property type="match status" value="1"/>
</dbReference>
<dbReference type="PROSITE" id="PS00376">
    <property type="entry name" value="ADOMET_SYNTHASE_1"/>
    <property type="match status" value="1"/>
</dbReference>
<keyword evidence="3 10" id="KW-0554">One-carbon metabolism</keyword>
<feature type="domain" description="S-adenosylmethionine synthetase C-terminal" evidence="15">
    <location>
        <begin position="236"/>
        <end position="374"/>
    </location>
</feature>
<dbReference type="GO" id="GO:0005524">
    <property type="term" value="F:ATP binding"/>
    <property type="evidence" value="ECO:0007669"/>
    <property type="project" value="UniProtKB-UniRule"/>
</dbReference>
<accession>A0AA43S581</accession>
<feature type="binding site" description="in other chain" evidence="10">
    <location>
        <begin position="167"/>
        <end position="169"/>
    </location>
    <ligand>
        <name>ATP</name>
        <dbReference type="ChEBI" id="CHEBI:30616"/>
        <note>ligand shared between two neighboring subunits</note>
    </ligand>
</feature>
<comment type="similarity">
    <text evidence="2 10 12">Belongs to the AdoMet synthase family.</text>
</comment>
<dbReference type="InterPro" id="IPR022636">
    <property type="entry name" value="S-AdoMet_synthetase_sfam"/>
</dbReference>
<comment type="cofactor">
    <cofactor evidence="10">
        <name>K(+)</name>
        <dbReference type="ChEBI" id="CHEBI:29103"/>
    </cofactor>
    <text evidence="10">Binds 1 potassium ion per subunit.</text>
</comment>
<comment type="pathway">
    <text evidence="1 10">Amino-acid biosynthesis; S-adenosyl-L-methionine biosynthesis; S-adenosyl-L-methionine from L-methionine: step 1/1.</text>
</comment>
<keyword evidence="5 10" id="KW-0479">Metal-binding</keyword>
<dbReference type="GO" id="GO:0000287">
    <property type="term" value="F:magnesium ion binding"/>
    <property type="evidence" value="ECO:0007669"/>
    <property type="project" value="UniProtKB-UniRule"/>
</dbReference>
<evidence type="ECO:0000313" key="16">
    <source>
        <dbReference type="EMBL" id="MDH6504309.1"/>
    </source>
</evidence>
<dbReference type="GO" id="GO:0004478">
    <property type="term" value="F:methionine adenosyltransferase activity"/>
    <property type="evidence" value="ECO:0007669"/>
    <property type="project" value="UniProtKB-UniRule"/>
</dbReference>
<comment type="catalytic activity">
    <reaction evidence="10">
        <text>L-methionine + ATP + H2O = S-adenosyl-L-methionine + phosphate + diphosphate</text>
        <dbReference type="Rhea" id="RHEA:21080"/>
        <dbReference type="ChEBI" id="CHEBI:15377"/>
        <dbReference type="ChEBI" id="CHEBI:30616"/>
        <dbReference type="ChEBI" id="CHEBI:33019"/>
        <dbReference type="ChEBI" id="CHEBI:43474"/>
        <dbReference type="ChEBI" id="CHEBI:57844"/>
        <dbReference type="ChEBI" id="CHEBI:59789"/>
        <dbReference type="EC" id="2.5.1.6"/>
    </reaction>
</comment>
<feature type="domain" description="S-adenosylmethionine synthetase N-terminal" evidence="13">
    <location>
        <begin position="5"/>
        <end position="102"/>
    </location>
</feature>
<name>A0AA43S581_9BURK</name>
<feature type="binding site" description="in other chain" evidence="10">
    <location>
        <position position="273"/>
    </location>
    <ligand>
        <name>L-methionine</name>
        <dbReference type="ChEBI" id="CHEBI:57844"/>
        <note>ligand shared between two neighboring subunits</note>
    </ligand>
</feature>
<dbReference type="GO" id="GO:0005737">
    <property type="term" value="C:cytoplasm"/>
    <property type="evidence" value="ECO:0007669"/>
    <property type="project" value="UniProtKB-SubCell"/>
</dbReference>
<evidence type="ECO:0000256" key="9">
    <source>
        <dbReference type="ARBA" id="ARBA00022958"/>
    </source>
</evidence>
<dbReference type="InterPro" id="IPR022631">
    <property type="entry name" value="ADOMET_SYNTHASE_CS"/>
</dbReference>
<dbReference type="Pfam" id="PF00438">
    <property type="entry name" value="S-AdoMet_synt_N"/>
    <property type="match status" value="1"/>
</dbReference>
<proteinExistence type="inferred from homology"/>
<comment type="subcellular location">
    <subcellularLocation>
        <location evidence="10 11">Cytoplasm</location>
    </subcellularLocation>
</comment>
<evidence type="ECO:0000256" key="11">
    <source>
        <dbReference type="RuleBase" id="RU000542"/>
    </source>
</evidence>
<evidence type="ECO:0000256" key="4">
    <source>
        <dbReference type="ARBA" id="ARBA00022679"/>
    </source>
</evidence>
<dbReference type="Pfam" id="PF02772">
    <property type="entry name" value="S-AdoMet_synt_M"/>
    <property type="match status" value="1"/>
</dbReference>
<gene>
    <name evidence="10" type="primary">metK</name>
    <name evidence="16" type="ORF">M2127_001625</name>
</gene>
<dbReference type="InterPro" id="IPR002133">
    <property type="entry name" value="S-AdoMet_synthetase"/>
</dbReference>
<comment type="function">
    <text evidence="10">Catalyzes the formation of S-adenosylmethionine (AdoMet) from methionine and ATP. The overall synthetic reaction is composed of two sequential steps, AdoMet formation and the subsequent tripolyphosphate hydrolysis which occurs prior to release of AdoMet from the enzyme.</text>
</comment>
<feature type="binding site" evidence="10">
    <location>
        <position position="269"/>
    </location>
    <ligand>
        <name>ATP</name>
        <dbReference type="ChEBI" id="CHEBI:30616"/>
        <note>ligand shared between two neighboring subunits</note>
    </ligand>
</feature>
<evidence type="ECO:0000259" key="13">
    <source>
        <dbReference type="Pfam" id="PF00438"/>
    </source>
</evidence>
<reference evidence="16" key="1">
    <citation type="submission" date="2023-04" db="EMBL/GenBank/DDBJ databases">
        <title>Genome Encyclopedia of Bacteria and Archaea VI: Functional Genomics of Type Strains.</title>
        <authorList>
            <person name="Whitman W."/>
        </authorList>
    </citation>
    <scope>NUCLEOTIDE SEQUENCE</scope>
    <source>
        <strain evidence="16">Enz.4-51</strain>
    </source>
</reference>
<evidence type="ECO:0000259" key="14">
    <source>
        <dbReference type="Pfam" id="PF02772"/>
    </source>
</evidence>
<evidence type="ECO:0000256" key="10">
    <source>
        <dbReference type="HAMAP-Rule" id="MF_00086"/>
    </source>
</evidence>
<feature type="binding site" evidence="10">
    <location>
        <position position="242"/>
    </location>
    <ligand>
        <name>L-methionine</name>
        <dbReference type="ChEBI" id="CHEBI:57844"/>
        <note>ligand shared between two neighboring subunits</note>
    </ligand>
</feature>
<dbReference type="Proteomes" id="UP001161160">
    <property type="component" value="Unassembled WGS sequence"/>
</dbReference>
<feature type="binding site" description="in other chain" evidence="10">
    <location>
        <position position="16"/>
    </location>
    <ligand>
        <name>ATP</name>
        <dbReference type="ChEBI" id="CHEBI:30616"/>
        <note>ligand shared between two neighboring subunits</note>
    </ligand>
</feature>
<dbReference type="FunFam" id="3.30.300.10:FF:000003">
    <property type="entry name" value="S-adenosylmethionine synthase"/>
    <property type="match status" value="1"/>
</dbReference>
<keyword evidence="6 10" id="KW-0547">Nucleotide-binding</keyword>
<evidence type="ECO:0000313" key="17">
    <source>
        <dbReference type="Proteomes" id="UP001161160"/>
    </source>
</evidence>
<dbReference type="Gene3D" id="3.30.300.10">
    <property type="match status" value="3"/>
</dbReference>
<keyword evidence="17" id="KW-1185">Reference proteome</keyword>
<protein>
    <recommendedName>
        <fullName evidence="10">S-adenosylmethionine synthase</fullName>
        <shortName evidence="10">AdoMet synthase</shortName>
        <ecNumber evidence="10">2.5.1.6</ecNumber>
    </recommendedName>
    <alternativeName>
        <fullName evidence="10">MAT</fullName>
    </alternativeName>
    <alternativeName>
        <fullName evidence="10">Methionine adenosyltransferase</fullName>
    </alternativeName>
</protein>
<dbReference type="AlphaFoldDB" id="A0AA43S581"/>
<feature type="binding site" evidence="10">
    <location>
        <position position="18"/>
    </location>
    <ligand>
        <name>Mg(2+)</name>
        <dbReference type="ChEBI" id="CHEBI:18420"/>
    </ligand>
</feature>
<evidence type="ECO:0000256" key="7">
    <source>
        <dbReference type="ARBA" id="ARBA00022840"/>
    </source>
</evidence>
<comment type="caution">
    <text evidence="16">The sequence shown here is derived from an EMBL/GenBank/DDBJ whole genome shotgun (WGS) entry which is preliminary data.</text>
</comment>
<dbReference type="HAMAP" id="MF_00086">
    <property type="entry name" value="S_AdoMet_synth1"/>
    <property type="match status" value="1"/>
</dbReference>
<keyword evidence="9 10" id="KW-0630">Potassium</keyword>
<evidence type="ECO:0000256" key="2">
    <source>
        <dbReference type="ARBA" id="ARBA00009685"/>
    </source>
</evidence>
<feature type="binding site" evidence="10">
    <location>
        <position position="242"/>
    </location>
    <ligand>
        <name>ATP</name>
        <dbReference type="ChEBI" id="CHEBI:30616"/>
        <note>ligand shared between two neighboring subunits</note>
    </ligand>
</feature>
<dbReference type="SUPFAM" id="SSF55973">
    <property type="entry name" value="S-adenosylmethionine synthetase"/>
    <property type="match status" value="3"/>
</dbReference>
<feature type="region of interest" description="Flexible loop" evidence="10">
    <location>
        <begin position="100"/>
        <end position="110"/>
    </location>
</feature>
<dbReference type="PIRSF" id="PIRSF000497">
    <property type="entry name" value="MAT"/>
    <property type="match status" value="1"/>
</dbReference>
<keyword evidence="10" id="KW-0963">Cytoplasm</keyword>
<feature type="binding site" evidence="10">
    <location>
        <position position="265"/>
    </location>
    <ligand>
        <name>ATP</name>
        <dbReference type="ChEBI" id="CHEBI:30616"/>
        <note>ligand shared between two neighboring subunits</note>
    </ligand>
</feature>
<dbReference type="GO" id="GO:0006556">
    <property type="term" value="P:S-adenosylmethionine biosynthetic process"/>
    <property type="evidence" value="ECO:0007669"/>
    <property type="project" value="UniProtKB-UniRule"/>
</dbReference>
<comment type="subunit">
    <text evidence="10">Homotetramer; dimer of dimers.</text>
</comment>
<keyword evidence="8 10" id="KW-0460">Magnesium</keyword>
<dbReference type="EMBL" id="JARXYA010000007">
    <property type="protein sequence ID" value="MDH6504309.1"/>
    <property type="molecule type" value="Genomic_DNA"/>
</dbReference>
<evidence type="ECO:0000256" key="5">
    <source>
        <dbReference type="ARBA" id="ARBA00022723"/>
    </source>
</evidence>
<evidence type="ECO:0000256" key="1">
    <source>
        <dbReference type="ARBA" id="ARBA00005224"/>
    </source>
</evidence>
<dbReference type="InterPro" id="IPR022628">
    <property type="entry name" value="S-AdoMet_synt_N"/>
</dbReference>
<keyword evidence="4 10" id="KW-0808">Transferase</keyword>